<feature type="region of interest" description="Disordered" evidence="3">
    <location>
        <begin position="136"/>
        <end position="168"/>
    </location>
</feature>
<gene>
    <name evidence="5" type="ORF">BU14_0290s0010</name>
</gene>
<evidence type="ECO:0000256" key="3">
    <source>
        <dbReference type="SAM" id="MobiDB-lite"/>
    </source>
</evidence>
<evidence type="ECO:0000256" key="2">
    <source>
        <dbReference type="ARBA" id="ARBA00022837"/>
    </source>
</evidence>
<proteinExistence type="predicted"/>
<evidence type="ECO:0000313" key="5">
    <source>
        <dbReference type="EMBL" id="OSX74402.1"/>
    </source>
</evidence>
<dbReference type="InterPro" id="IPR000008">
    <property type="entry name" value="C2_dom"/>
</dbReference>
<dbReference type="Pfam" id="PF00168">
    <property type="entry name" value="C2"/>
    <property type="match status" value="1"/>
</dbReference>
<evidence type="ECO:0000256" key="1">
    <source>
        <dbReference type="ARBA" id="ARBA00022723"/>
    </source>
</evidence>
<dbReference type="AlphaFoldDB" id="A0A1X6P0M2"/>
<dbReference type="PROSITE" id="PS50004">
    <property type="entry name" value="C2"/>
    <property type="match status" value="1"/>
</dbReference>
<dbReference type="InterPro" id="IPR035892">
    <property type="entry name" value="C2_domain_sf"/>
</dbReference>
<dbReference type="CDD" id="cd00030">
    <property type="entry name" value="C2"/>
    <property type="match status" value="1"/>
</dbReference>
<keyword evidence="2" id="KW-0106">Calcium</keyword>
<dbReference type="EMBL" id="KV918948">
    <property type="protein sequence ID" value="OSX74402.1"/>
    <property type="molecule type" value="Genomic_DNA"/>
</dbReference>
<dbReference type="Gene3D" id="2.60.40.150">
    <property type="entry name" value="C2 domain"/>
    <property type="match status" value="1"/>
</dbReference>
<dbReference type="PANTHER" id="PTHR45911">
    <property type="entry name" value="C2 DOMAIN-CONTAINING PROTEIN"/>
    <property type="match status" value="1"/>
</dbReference>
<protein>
    <recommendedName>
        <fullName evidence="4">C2 domain-containing protein</fullName>
    </recommendedName>
</protein>
<dbReference type="OrthoDB" id="4626at2759"/>
<sequence length="463" mass="48931">MTQPLRQFPLRLRLLRGRHLRRADWTTGESDPYAEVWLAEGGQKQRTRVATNTRNPLWNHDFSFTLTAGEADTLHVQVYDEDIGKRDELLGEVAIPLPAGAPAAKASRRGLSASLAGVTGKVLGLASDHLLLGVPKEEGGPLRSARSASGGRVHGVPTKPPPASSGGVDEHRPHFFAEAFTAHHADTPLLSDALLAAGYTAAWHALTPERSGEVAIAIGPPPAGGAGGGAGAPPGGDPPSLPIPIPFQVYNASLLTKVAASFPTYTLQVHSVASVFGDARCAWNRSYRPAQQIFAAGPQALMARSLIRAQHARLCGGGLALDDGLVSSLRRAFAGLTGAAASAAEFFALTHHGVRGGKSRFFTYVLLAGDRAGGARLRFSETGASFWADVRSKHAVHSNAAAEVVYSGEFHIRTGTYAPDKARLPLLREVLRRNFPDMAVEVVDFQGPVVAAAKEAIKLHGII</sequence>
<organism evidence="5 6">
    <name type="scientific">Porphyra umbilicalis</name>
    <name type="common">Purple laver</name>
    <name type="synonym">Red alga</name>
    <dbReference type="NCBI Taxonomy" id="2786"/>
    <lineage>
        <taxon>Eukaryota</taxon>
        <taxon>Rhodophyta</taxon>
        <taxon>Bangiophyceae</taxon>
        <taxon>Bangiales</taxon>
        <taxon>Bangiaceae</taxon>
        <taxon>Porphyra</taxon>
    </lineage>
</organism>
<dbReference type="SUPFAM" id="SSF49562">
    <property type="entry name" value="C2 domain (Calcium/lipid-binding domain, CaLB)"/>
    <property type="match status" value="1"/>
</dbReference>
<dbReference type="SMART" id="SM00239">
    <property type="entry name" value="C2"/>
    <property type="match status" value="1"/>
</dbReference>
<keyword evidence="1" id="KW-0479">Metal-binding</keyword>
<dbReference type="GO" id="GO:0016020">
    <property type="term" value="C:membrane"/>
    <property type="evidence" value="ECO:0007669"/>
    <property type="project" value="TreeGrafter"/>
</dbReference>
<feature type="domain" description="C2" evidence="4">
    <location>
        <begin position="1"/>
        <end position="110"/>
    </location>
</feature>
<dbReference type="PRINTS" id="PR00360">
    <property type="entry name" value="C2DOMAIN"/>
</dbReference>
<reference evidence="5 6" key="1">
    <citation type="submission" date="2017-03" db="EMBL/GenBank/DDBJ databases">
        <title>WGS assembly of Porphyra umbilicalis.</title>
        <authorList>
            <person name="Brawley S.H."/>
            <person name="Blouin N.A."/>
            <person name="Ficko-Blean E."/>
            <person name="Wheeler G.L."/>
            <person name="Lohr M."/>
            <person name="Goodson H.V."/>
            <person name="Jenkins J.W."/>
            <person name="Blaby-Haas C.E."/>
            <person name="Helliwell K.E."/>
            <person name="Chan C."/>
            <person name="Marriage T."/>
            <person name="Bhattacharya D."/>
            <person name="Klein A.S."/>
            <person name="Badis Y."/>
            <person name="Brodie J."/>
            <person name="Cao Y."/>
            <person name="Collen J."/>
            <person name="Dittami S.M."/>
            <person name="Gachon C.M."/>
            <person name="Green B.R."/>
            <person name="Karpowicz S."/>
            <person name="Kim J.W."/>
            <person name="Kudahl U."/>
            <person name="Lin S."/>
            <person name="Michel G."/>
            <person name="Mittag M."/>
            <person name="Olson B.J."/>
            <person name="Pangilinan J."/>
            <person name="Peng Y."/>
            <person name="Qiu H."/>
            <person name="Shu S."/>
            <person name="Singer J.T."/>
            <person name="Smith A.G."/>
            <person name="Sprecher B.N."/>
            <person name="Wagner V."/>
            <person name="Wang W."/>
            <person name="Wang Z.-Y."/>
            <person name="Yan J."/>
            <person name="Yarish C."/>
            <person name="Zoeuner-Riek S."/>
            <person name="Zhuang Y."/>
            <person name="Zou Y."/>
            <person name="Lindquist E.A."/>
            <person name="Grimwood J."/>
            <person name="Barry K."/>
            <person name="Rokhsar D.S."/>
            <person name="Schmutz J."/>
            <person name="Stiller J.W."/>
            <person name="Grossman A.R."/>
            <person name="Prochnik S.E."/>
        </authorList>
    </citation>
    <scope>NUCLEOTIDE SEQUENCE [LARGE SCALE GENOMIC DNA]</scope>
    <source>
        <strain evidence="5">4086291</strain>
    </source>
</reference>
<evidence type="ECO:0000313" key="6">
    <source>
        <dbReference type="Proteomes" id="UP000218209"/>
    </source>
</evidence>
<feature type="compositionally biased region" description="Gly residues" evidence="3">
    <location>
        <begin position="224"/>
        <end position="234"/>
    </location>
</feature>
<evidence type="ECO:0000259" key="4">
    <source>
        <dbReference type="PROSITE" id="PS50004"/>
    </source>
</evidence>
<dbReference type="GO" id="GO:0005509">
    <property type="term" value="F:calcium ion binding"/>
    <property type="evidence" value="ECO:0007669"/>
    <property type="project" value="TreeGrafter"/>
</dbReference>
<name>A0A1X6P0M2_PORUM</name>
<keyword evidence="6" id="KW-1185">Reference proteome</keyword>
<accession>A0A1X6P0M2</accession>
<dbReference type="PANTHER" id="PTHR45911:SF4">
    <property type="entry name" value="MULTIPLE C2 AND TRANSMEMBRANE DOMAIN-CONTAINING PROTEIN"/>
    <property type="match status" value="1"/>
</dbReference>
<feature type="region of interest" description="Disordered" evidence="3">
    <location>
        <begin position="219"/>
        <end position="238"/>
    </location>
</feature>
<dbReference type="Proteomes" id="UP000218209">
    <property type="component" value="Unassembled WGS sequence"/>
</dbReference>